<dbReference type="Proteomes" id="UP000198972">
    <property type="component" value="Unassembled WGS sequence"/>
</dbReference>
<keyword evidence="2" id="KW-1185">Reference proteome</keyword>
<protein>
    <submittedName>
        <fullName evidence="1">Ornithine cyclodeaminase/mu-crystallin family protein</fullName>
    </submittedName>
</protein>
<dbReference type="SUPFAM" id="SSF51735">
    <property type="entry name" value="NAD(P)-binding Rossmann-fold domains"/>
    <property type="match status" value="1"/>
</dbReference>
<dbReference type="RefSeq" id="WP_091233270.1">
    <property type="nucleotide sequence ID" value="NZ_FNBG01000022.1"/>
</dbReference>
<dbReference type="PIRSF" id="PIRSF001439">
    <property type="entry name" value="CryM"/>
    <property type="match status" value="1"/>
</dbReference>
<dbReference type="InterPro" id="IPR003462">
    <property type="entry name" value="ODC_Mu_crystall"/>
</dbReference>
<gene>
    <name evidence="1" type="ORF">SAMN04488542_1224</name>
</gene>
<dbReference type="STRING" id="670482.SAMN04488542_1224"/>
<sequence length="347" mass="38357">MYLVTRAQVRRSGIADAIVAQEIVERTFMEKRAAQAVCGQEVSMIPQQLETGAFYSLPGYLSKANVAGVKWTTHVPKTSRHADYTNPVVVLNDLKTGVPIALVEGQLISGLRTAGVSSTALKYLANPETRSVLICGSGFQAVRQLEGILPFLPRLREVHFWSRHRAHAEAMHQQFAEILQERGIHGTVHGSLPDRLDFAEIVLGVTSAATPYLRPEHFSRGHLYVHIGMNDIEAEAIQAFDQIVCDDFQAGVKTSSQSLFRLARADASVEEKVALLENLLPPDSEEGGPPVMSIRQNEQQKLMFNAFGLPIFDLALAAEALQRLANLGEEYLSRFDLYGEEVTTIYE</sequence>
<dbReference type="Pfam" id="PF02423">
    <property type="entry name" value="OCD_Mu_crystall"/>
    <property type="match status" value="1"/>
</dbReference>
<reference evidence="1 2" key="1">
    <citation type="submission" date="2016-10" db="EMBL/GenBank/DDBJ databases">
        <authorList>
            <person name="de Groot N.N."/>
        </authorList>
    </citation>
    <scope>NUCLEOTIDE SEQUENCE [LARGE SCALE GENOMIC DNA]</scope>
    <source>
        <strain evidence="1 2">DSM 28129</strain>
    </source>
</reference>
<organism evidence="1 2">
    <name type="scientific">Fontibacillus panacisegetis</name>
    <dbReference type="NCBI Taxonomy" id="670482"/>
    <lineage>
        <taxon>Bacteria</taxon>
        <taxon>Bacillati</taxon>
        <taxon>Bacillota</taxon>
        <taxon>Bacilli</taxon>
        <taxon>Bacillales</taxon>
        <taxon>Paenibacillaceae</taxon>
        <taxon>Fontibacillus</taxon>
    </lineage>
</organism>
<evidence type="ECO:0000313" key="1">
    <source>
        <dbReference type="EMBL" id="SDF96956.1"/>
    </source>
</evidence>
<proteinExistence type="predicted"/>
<dbReference type="Gene3D" id="3.40.50.720">
    <property type="entry name" value="NAD(P)-binding Rossmann-like Domain"/>
    <property type="match status" value="1"/>
</dbReference>
<accession>A0A1G7QEL2</accession>
<dbReference type="EMBL" id="FNBG01000022">
    <property type="protein sequence ID" value="SDF96956.1"/>
    <property type="molecule type" value="Genomic_DNA"/>
</dbReference>
<dbReference type="PANTHER" id="PTHR13812">
    <property type="entry name" value="KETIMINE REDUCTASE MU-CRYSTALLIN"/>
    <property type="match status" value="1"/>
</dbReference>
<dbReference type="PANTHER" id="PTHR13812:SF19">
    <property type="entry name" value="KETIMINE REDUCTASE MU-CRYSTALLIN"/>
    <property type="match status" value="1"/>
</dbReference>
<name>A0A1G7QEL2_9BACL</name>
<dbReference type="OrthoDB" id="9792005at2"/>
<evidence type="ECO:0000313" key="2">
    <source>
        <dbReference type="Proteomes" id="UP000198972"/>
    </source>
</evidence>
<dbReference type="InterPro" id="IPR023401">
    <property type="entry name" value="ODC_N"/>
</dbReference>
<dbReference type="AlphaFoldDB" id="A0A1G7QEL2"/>
<dbReference type="Gene3D" id="3.30.1780.10">
    <property type="entry name" value="ornithine cyclodeaminase, domain 1"/>
    <property type="match status" value="1"/>
</dbReference>
<dbReference type="InterPro" id="IPR036291">
    <property type="entry name" value="NAD(P)-bd_dom_sf"/>
</dbReference>
<dbReference type="GO" id="GO:0005737">
    <property type="term" value="C:cytoplasm"/>
    <property type="evidence" value="ECO:0007669"/>
    <property type="project" value="TreeGrafter"/>
</dbReference>